<proteinExistence type="predicted"/>
<dbReference type="EMBL" id="CAJPWZ010000510">
    <property type="protein sequence ID" value="CAG2195199.1"/>
    <property type="molecule type" value="Genomic_DNA"/>
</dbReference>
<feature type="region of interest" description="Disordered" evidence="1">
    <location>
        <begin position="281"/>
        <end position="320"/>
    </location>
</feature>
<dbReference type="AlphaFoldDB" id="A0A8S3QE45"/>
<reference evidence="2" key="1">
    <citation type="submission" date="2021-03" db="EMBL/GenBank/DDBJ databases">
        <authorList>
            <person name="Bekaert M."/>
        </authorList>
    </citation>
    <scope>NUCLEOTIDE SEQUENCE</scope>
</reference>
<evidence type="ECO:0000256" key="1">
    <source>
        <dbReference type="SAM" id="MobiDB-lite"/>
    </source>
</evidence>
<protein>
    <submittedName>
        <fullName evidence="2">Uncharacterized protein</fullName>
    </submittedName>
</protein>
<evidence type="ECO:0000313" key="3">
    <source>
        <dbReference type="Proteomes" id="UP000683360"/>
    </source>
</evidence>
<sequence length="388" mass="44386">MLEGFGMIRLVLKKGGLMKGKILDKLNKMKFLYIESKDNNLTQDRQTGRDRYSKWLEQLKVTPEGLQIGPIRLPVAHTYGQIRGVEGIKLYSPSKALMSCDIREPPPSPPNSLDLDNEHDYIMNKALRSYKLHRDKEKAENRQRHLRSACLKRWKTPEQPRNIQSAGSERTRPVLVPKDAINEVRDANISEEDMKVNNKKSLDLNKVNVGRIFELNRITVGGSRMAEKSNRIGGSRKADQSPSPTKSASFQRRNNTSQQWYSQSVPNTSYINNHMRLVNGHQSRHSHNSKVPRSASSARSDTSSRPETETHFNSNDGGIFLPNRPKHEYFVIHPEWVSESMTIQKLSLSERKPTYASKTMTWPGRRCKSAPPTKFRNPITWNVVDSET</sequence>
<feature type="region of interest" description="Disordered" evidence="1">
    <location>
        <begin position="224"/>
        <end position="262"/>
    </location>
</feature>
<organism evidence="2 3">
    <name type="scientific">Mytilus edulis</name>
    <name type="common">Blue mussel</name>
    <dbReference type="NCBI Taxonomy" id="6550"/>
    <lineage>
        <taxon>Eukaryota</taxon>
        <taxon>Metazoa</taxon>
        <taxon>Spiralia</taxon>
        <taxon>Lophotrochozoa</taxon>
        <taxon>Mollusca</taxon>
        <taxon>Bivalvia</taxon>
        <taxon>Autobranchia</taxon>
        <taxon>Pteriomorphia</taxon>
        <taxon>Mytilida</taxon>
        <taxon>Mytiloidea</taxon>
        <taxon>Mytilidae</taxon>
        <taxon>Mytilinae</taxon>
        <taxon>Mytilus</taxon>
    </lineage>
</organism>
<name>A0A8S3QE45_MYTED</name>
<comment type="caution">
    <text evidence="2">The sequence shown here is derived from an EMBL/GenBank/DDBJ whole genome shotgun (WGS) entry which is preliminary data.</text>
</comment>
<feature type="compositionally biased region" description="Polar residues" evidence="1">
    <location>
        <begin position="240"/>
        <end position="262"/>
    </location>
</feature>
<keyword evidence="3" id="KW-1185">Reference proteome</keyword>
<evidence type="ECO:0000313" key="2">
    <source>
        <dbReference type="EMBL" id="CAG2195199.1"/>
    </source>
</evidence>
<accession>A0A8S3QE45</accession>
<gene>
    <name evidence="2" type="ORF">MEDL_10165</name>
</gene>
<dbReference type="Proteomes" id="UP000683360">
    <property type="component" value="Unassembled WGS sequence"/>
</dbReference>
<dbReference type="OrthoDB" id="6152580at2759"/>